<feature type="compositionally biased region" description="Basic and acidic residues" evidence="1">
    <location>
        <begin position="1"/>
        <end position="10"/>
    </location>
</feature>
<proteinExistence type="predicted"/>
<protein>
    <submittedName>
        <fullName evidence="2">Uncharacterized protein</fullName>
    </submittedName>
</protein>
<keyword evidence="3" id="KW-1185">Reference proteome</keyword>
<comment type="caution">
    <text evidence="2">The sequence shown here is derived from an EMBL/GenBank/DDBJ whole genome shotgun (WGS) entry which is preliminary data.</text>
</comment>
<organism evidence="2 3">
    <name type="scientific">Liparis tanakae</name>
    <name type="common">Tanaka's snailfish</name>
    <dbReference type="NCBI Taxonomy" id="230148"/>
    <lineage>
        <taxon>Eukaryota</taxon>
        <taxon>Metazoa</taxon>
        <taxon>Chordata</taxon>
        <taxon>Craniata</taxon>
        <taxon>Vertebrata</taxon>
        <taxon>Euteleostomi</taxon>
        <taxon>Actinopterygii</taxon>
        <taxon>Neopterygii</taxon>
        <taxon>Teleostei</taxon>
        <taxon>Neoteleostei</taxon>
        <taxon>Acanthomorphata</taxon>
        <taxon>Eupercaria</taxon>
        <taxon>Perciformes</taxon>
        <taxon>Cottioidei</taxon>
        <taxon>Cottales</taxon>
        <taxon>Liparidae</taxon>
        <taxon>Liparis</taxon>
    </lineage>
</organism>
<sequence>MPRRKQEAPKRAAGPDSINPACVMITVPPCQQVSEGDSVRERKKGRGGGKGGGAGGGDDEETKSGGVTGIVKKNLKGT</sequence>
<dbReference type="AlphaFoldDB" id="A0A4Z2HQ68"/>
<dbReference type="Proteomes" id="UP000314294">
    <property type="component" value="Unassembled WGS sequence"/>
</dbReference>
<name>A0A4Z2HQ68_9TELE</name>
<evidence type="ECO:0000256" key="1">
    <source>
        <dbReference type="SAM" id="MobiDB-lite"/>
    </source>
</evidence>
<reference evidence="2 3" key="1">
    <citation type="submission" date="2019-03" db="EMBL/GenBank/DDBJ databases">
        <title>First draft genome of Liparis tanakae, snailfish: a comprehensive survey of snailfish specific genes.</title>
        <authorList>
            <person name="Kim W."/>
            <person name="Song I."/>
            <person name="Jeong J.-H."/>
            <person name="Kim D."/>
            <person name="Kim S."/>
            <person name="Ryu S."/>
            <person name="Song J.Y."/>
            <person name="Lee S.K."/>
        </authorList>
    </citation>
    <scope>NUCLEOTIDE SEQUENCE [LARGE SCALE GENOMIC DNA]</scope>
    <source>
        <tissue evidence="2">Muscle</tissue>
    </source>
</reference>
<feature type="region of interest" description="Disordered" evidence="1">
    <location>
        <begin position="1"/>
        <end position="78"/>
    </location>
</feature>
<evidence type="ECO:0000313" key="2">
    <source>
        <dbReference type="EMBL" id="TNN67979.1"/>
    </source>
</evidence>
<dbReference type="EMBL" id="SRLO01000196">
    <property type="protein sequence ID" value="TNN67979.1"/>
    <property type="molecule type" value="Genomic_DNA"/>
</dbReference>
<evidence type="ECO:0000313" key="3">
    <source>
        <dbReference type="Proteomes" id="UP000314294"/>
    </source>
</evidence>
<accession>A0A4Z2HQ68</accession>
<gene>
    <name evidence="2" type="ORF">EYF80_021771</name>
</gene>